<dbReference type="GO" id="GO:1990221">
    <property type="term" value="C:L-cysteine desulfurase complex"/>
    <property type="evidence" value="ECO:0007669"/>
    <property type="project" value="TreeGrafter"/>
</dbReference>
<reference evidence="3 4" key="1">
    <citation type="journal article" date="2018" name="BMC Genomics">
        <title>The genome of Naegleria lovaniensis, the basis for a comparative approach to unravel pathogenicity factors of the human pathogenic amoeba N. fowleri.</title>
        <authorList>
            <person name="Liechti N."/>
            <person name="Schurch N."/>
            <person name="Bruggmann R."/>
            <person name="Wittwer M."/>
        </authorList>
    </citation>
    <scope>NUCLEOTIDE SEQUENCE [LARGE SCALE GENOMIC DNA]</scope>
    <source>
        <strain evidence="3 4">ATCC 30569</strain>
    </source>
</reference>
<dbReference type="GeneID" id="68097118"/>
<dbReference type="AlphaFoldDB" id="A0AA88GLP3"/>
<keyword evidence="4" id="KW-1185">Reference proteome</keyword>
<protein>
    <recommendedName>
        <fullName evidence="2">Complex 1 LYR protein domain-containing protein</fullName>
    </recommendedName>
</protein>
<accession>A0AA88GLP3</accession>
<dbReference type="RefSeq" id="XP_044549005.1">
    <property type="nucleotide sequence ID" value="XM_044694327.1"/>
</dbReference>
<dbReference type="EMBL" id="PYSW02000021">
    <property type="protein sequence ID" value="KAG2383326.1"/>
    <property type="molecule type" value="Genomic_DNA"/>
</dbReference>
<sequence>MSSSTLSSATAAVASQPTRKQILALYRGLLKGGKAFSDYNYREYVLRCTREDFRKFKSVQDSEKIKRLYEKGVKNLGVVQRQSLINQIYSKHVSIMDERAKEYKQNPDLFSQQYSSAPFDTSAEQEED</sequence>
<dbReference type="InterPro" id="IPR045297">
    <property type="entry name" value="Complex1_LYR_LYRM4"/>
</dbReference>
<dbReference type="Proteomes" id="UP000816034">
    <property type="component" value="Unassembled WGS sequence"/>
</dbReference>
<proteinExistence type="inferred from homology"/>
<dbReference type="InterPro" id="IPR051522">
    <property type="entry name" value="ISC_assembly_LYR"/>
</dbReference>
<dbReference type="CDD" id="cd20264">
    <property type="entry name" value="Complex1_LYR_LYRM4"/>
    <property type="match status" value="1"/>
</dbReference>
<comment type="caution">
    <text evidence="3">The sequence shown here is derived from an EMBL/GenBank/DDBJ whole genome shotgun (WGS) entry which is preliminary data.</text>
</comment>
<feature type="domain" description="Complex 1 LYR protein" evidence="2">
    <location>
        <begin position="20"/>
        <end position="77"/>
    </location>
</feature>
<evidence type="ECO:0000256" key="1">
    <source>
        <dbReference type="ARBA" id="ARBA00009508"/>
    </source>
</evidence>
<organism evidence="3 4">
    <name type="scientific">Naegleria lovaniensis</name>
    <name type="common">Amoeba</name>
    <dbReference type="NCBI Taxonomy" id="51637"/>
    <lineage>
        <taxon>Eukaryota</taxon>
        <taxon>Discoba</taxon>
        <taxon>Heterolobosea</taxon>
        <taxon>Tetramitia</taxon>
        <taxon>Eutetramitia</taxon>
        <taxon>Vahlkampfiidae</taxon>
        <taxon>Naegleria</taxon>
    </lineage>
</organism>
<evidence type="ECO:0000313" key="3">
    <source>
        <dbReference type="EMBL" id="KAG2383326.1"/>
    </source>
</evidence>
<name>A0AA88GLP3_NAELO</name>
<dbReference type="InterPro" id="IPR008011">
    <property type="entry name" value="Complex1_LYR_dom"/>
</dbReference>
<dbReference type="PANTHER" id="PTHR13166:SF7">
    <property type="entry name" value="LYR MOTIF-CONTAINING PROTEIN 4"/>
    <property type="match status" value="1"/>
</dbReference>
<comment type="similarity">
    <text evidence="1">Belongs to the complex I LYR family.</text>
</comment>
<dbReference type="GO" id="GO:0016226">
    <property type="term" value="P:iron-sulfur cluster assembly"/>
    <property type="evidence" value="ECO:0007669"/>
    <property type="project" value="InterPro"/>
</dbReference>
<dbReference type="GO" id="GO:0005739">
    <property type="term" value="C:mitochondrion"/>
    <property type="evidence" value="ECO:0007669"/>
    <property type="project" value="TreeGrafter"/>
</dbReference>
<dbReference type="PANTHER" id="PTHR13166">
    <property type="entry name" value="PROTEIN C6ORF149"/>
    <property type="match status" value="1"/>
</dbReference>
<evidence type="ECO:0000259" key="2">
    <source>
        <dbReference type="Pfam" id="PF05347"/>
    </source>
</evidence>
<gene>
    <name evidence="3" type="ORF">C9374_004663</name>
</gene>
<dbReference type="Pfam" id="PF05347">
    <property type="entry name" value="Complex1_LYR"/>
    <property type="match status" value="1"/>
</dbReference>
<evidence type="ECO:0000313" key="4">
    <source>
        <dbReference type="Proteomes" id="UP000816034"/>
    </source>
</evidence>